<comment type="caution">
    <text evidence="5">The sequence shown here is derived from an EMBL/GenBank/DDBJ whole genome shotgun (WGS) entry which is preliminary data.</text>
</comment>
<dbReference type="PANTHER" id="PTHR24220">
    <property type="entry name" value="IMPORT ATP-BINDING PROTEIN"/>
    <property type="match status" value="1"/>
</dbReference>
<evidence type="ECO:0000313" key="6">
    <source>
        <dbReference type="Proteomes" id="UP001501536"/>
    </source>
</evidence>
<gene>
    <name evidence="5" type="ORF">GCM10022377_21550</name>
</gene>
<accession>A0ABP7DLU0</accession>
<keyword evidence="2" id="KW-0547">Nucleotide-binding</keyword>
<dbReference type="InterPro" id="IPR017871">
    <property type="entry name" value="ABC_transporter-like_CS"/>
</dbReference>
<dbReference type="Proteomes" id="UP001501536">
    <property type="component" value="Unassembled WGS sequence"/>
</dbReference>
<sequence length="212" mass="22404">MPGLIMDNRPAAHVSLRAVGHRFGEGTWLFRGIESTFGAGDLVAVTGPSGSGKSTLLSLVAGGTPTEGTIERGEGRTQWVFQNPYGSAHRSTADHVALPFLARGMSRTEAEPQVQGLLERFNLSESSAAPFRTLSGGQAQRLMLARALAAEPALILVDEPTSQLDPVNAGMVIDVLQELAGEDRTVLIATHDPRVADRATRRLVLGDPDGAS</sequence>
<dbReference type="SUPFAM" id="SSF52540">
    <property type="entry name" value="P-loop containing nucleoside triphosphate hydrolases"/>
    <property type="match status" value="1"/>
</dbReference>
<evidence type="ECO:0000256" key="2">
    <source>
        <dbReference type="ARBA" id="ARBA00022741"/>
    </source>
</evidence>
<dbReference type="GO" id="GO:0005524">
    <property type="term" value="F:ATP binding"/>
    <property type="evidence" value="ECO:0007669"/>
    <property type="project" value="UniProtKB-KW"/>
</dbReference>
<dbReference type="RefSeq" id="WP_344884215.1">
    <property type="nucleotide sequence ID" value="NZ_BAABCJ010000005.1"/>
</dbReference>
<dbReference type="Gene3D" id="3.40.50.300">
    <property type="entry name" value="P-loop containing nucleotide triphosphate hydrolases"/>
    <property type="match status" value="1"/>
</dbReference>
<keyword evidence="3 5" id="KW-0067">ATP-binding</keyword>
<dbReference type="Pfam" id="PF00005">
    <property type="entry name" value="ABC_tran"/>
    <property type="match status" value="1"/>
</dbReference>
<evidence type="ECO:0000313" key="5">
    <source>
        <dbReference type="EMBL" id="GAA3707461.1"/>
    </source>
</evidence>
<keyword evidence="6" id="KW-1185">Reference proteome</keyword>
<dbReference type="SMART" id="SM00382">
    <property type="entry name" value="AAA"/>
    <property type="match status" value="1"/>
</dbReference>
<feature type="domain" description="ABC transporter" evidence="4">
    <location>
        <begin position="14"/>
        <end position="212"/>
    </location>
</feature>
<comment type="similarity">
    <text evidence="1">Belongs to the ABC transporter superfamily.</text>
</comment>
<evidence type="ECO:0000256" key="1">
    <source>
        <dbReference type="ARBA" id="ARBA00005417"/>
    </source>
</evidence>
<dbReference type="InterPro" id="IPR003439">
    <property type="entry name" value="ABC_transporter-like_ATP-bd"/>
</dbReference>
<dbReference type="InterPro" id="IPR003593">
    <property type="entry name" value="AAA+_ATPase"/>
</dbReference>
<evidence type="ECO:0000259" key="4">
    <source>
        <dbReference type="PROSITE" id="PS50893"/>
    </source>
</evidence>
<dbReference type="InterPro" id="IPR027417">
    <property type="entry name" value="P-loop_NTPase"/>
</dbReference>
<proteinExistence type="inferred from homology"/>
<protein>
    <submittedName>
        <fullName evidence="5">ATP-binding cassette domain-containing protein</fullName>
    </submittedName>
</protein>
<dbReference type="PANTHER" id="PTHR24220:SF689">
    <property type="entry name" value="LIPOPROTEIN-RELEASING SYSTEM ATP-BINDING PROTEIN LOLD"/>
    <property type="match status" value="1"/>
</dbReference>
<evidence type="ECO:0000256" key="3">
    <source>
        <dbReference type="ARBA" id="ARBA00022840"/>
    </source>
</evidence>
<organism evidence="5 6">
    <name type="scientific">Zhihengliuella alba</name>
    <dbReference type="NCBI Taxonomy" id="547018"/>
    <lineage>
        <taxon>Bacteria</taxon>
        <taxon>Bacillati</taxon>
        <taxon>Actinomycetota</taxon>
        <taxon>Actinomycetes</taxon>
        <taxon>Micrococcales</taxon>
        <taxon>Micrococcaceae</taxon>
        <taxon>Zhihengliuella</taxon>
    </lineage>
</organism>
<name>A0ABP7DLU0_9MICC</name>
<dbReference type="PROSITE" id="PS50893">
    <property type="entry name" value="ABC_TRANSPORTER_2"/>
    <property type="match status" value="1"/>
</dbReference>
<dbReference type="InterPro" id="IPR015854">
    <property type="entry name" value="ABC_transpr_LolD-like"/>
</dbReference>
<dbReference type="EMBL" id="BAABCJ010000005">
    <property type="protein sequence ID" value="GAA3707461.1"/>
    <property type="molecule type" value="Genomic_DNA"/>
</dbReference>
<reference evidence="6" key="1">
    <citation type="journal article" date="2019" name="Int. J. Syst. Evol. Microbiol.">
        <title>The Global Catalogue of Microorganisms (GCM) 10K type strain sequencing project: providing services to taxonomists for standard genome sequencing and annotation.</title>
        <authorList>
            <consortium name="The Broad Institute Genomics Platform"/>
            <consortium name="The Broad Institute Genome Sequencing Center for Infectious Disease"/>
            <person name="Wu L."/>
            <person name="Ma J."/>
        </authorList>
    </citation>
    <scope>NUCLEOTIDE SEQUENCE [LARGE SCALE GENOMIC DNA]</scope>
    <source>
        <strain evidence="6">JCM 16961</strain>
    </source>
</reference>
<dbReference type="PROSITE" id="PS00211">
    <property type="entry name" value="ABC_TRANSPORTER_1"/>
    <property type="match status" value="1"/>
</dbReference>